<feature type="compositionally biased region" description="Pro residues" evidence="6">
    <location>
        <begin position="325"/>
        <end position="334"/>
    </location>
</feature>
<keyword evidence="3 4" id="KW-0862">Zinc</keyword>
<dbReference type="InterPro" id="IPR001841">
    <property type="entry name" value="Znf_RING"/>
</dbReference>
<reference evidence="9 10" key="1">
    <citation type="submission" date="2018-11" db="EMBL/GenBank/DDBJ databases">
        <title>Genome sequence of Saitozyma podzolica DSM 27192.</title>
        <authorList>
            <person name="Aliyu H."/>
            <person name="Gorte O."/>
            <person name="Ochsenreither K."/>
        </authorList>
    </citation>
    <scope>NUCLEOTIDE SEQUENCE [LARGE SCALE GENOMIC DNA]</scope>
    <source>
        <strain evidence="9 10">DSM 27192</strain>
    </source>
</reference>
<feature type="zinc finger region" description="TRAF-type" evidence="4">
    <location>
        <begin position="106"/>
        <end position="149"/>
    </location>
</feature>
<evidence type="ECO:0000313" key="9">
    <source>
        <dbReference type="EMBL" id="RSH91744.1"/>
    </source>
</evidence>
<feature type="region of interest" description="Disordered" evidence="6">
    <location>
        <begin position="542"/>
        <end position="625"/>
    </location>
</feature>
<protein>
    <recommendedName>
        <fullName evidence="11">RING-type domain-containing protein</fullName>
    </recommendedName>
</protein>
<gene>
    <name evidence="9" type="ORF">EHS25_009113</name>
</gene>
<evidence type="ECO:0000313" key="10">
    <source>
        <dbReference type="Proteomes" id="UP000279259"/>
    </source>
</evidence>
<evidence type="ECO:0000256" key="6">
    <source>
        <dbReference type="SAM" id="MobiDB-lite"/>
    </source>
</evidence>
<evidence type="ECO:0000256" key="2">
    <source>
        <dbReference type="ARBA" id="ARBA00022771"/>
    </source>
</evidence>
<keyword evidence="1 4" id="KW-0479">Metal-binding</keyword>
<feature type="compositionally biased region" description="Low complexity" evidence="6">
    <location>
        <begin position="361"/>
        <end position="371"/>
    </location>
</feature>
<dbReference type="InterPro" id="IPR013083">
    <property type="entry name" value="Znf_RING/FYVE/PHD"/>
</dbReference>
<dbReference type="PANTHER" id="PTHR10131">
    <property type="entry name" value="TNF RECEPTOR ASSOCIATED FACTOR"/>
    <property type="match status" value="1"/>
</dbReference>
<sequence length="649" mass="70714">MSSYRFTPEIVYDYVEDVDPNLSCAICQSALVDPVTTTSCKHTFCRDCINHALAVNPQCPIDRSALTKQSLRDTEQLVKLMLDELKVRCAAEDCGQVMERGLLLGHLRTCQKAVITCDDGDCGLSMARHRQSHHRVYECFQRKMECNKCGVMLTFRDRTKEHCHEPASSDEAKEVGKSEACAQCHHHPALVPCPHATRGCPTITPRSSLSTHLETCPFEALAGYFTTSDARWRAVEDRFEQMNERNAQLSTEVNLLRSELRNVRGNLSVARQSLGSMWRQNVDEWYGPPVRPVERERATPGMDPQNEGGQLPRTTSSLGPAPRIHTPPPLPGPGHDPSARPSESESESENDDYIPPEIEPESLSPLAPEHPNVTPRAAADMNAATGRNLFTPSFGSHQSFADWAFNRLSTTSPISAAGLDEVIAGLRSVLIHLAAGLDTMERRNEVRTMTESLRVQDEVGRMRGVVNTLRMRHDGSTDDAAFSQLICAFVSVGVASPTRCSEQHDHHHDLRALDDVLPPETRRGYGFDTGIGGWAAWRGREHVEPRDGTDIDGGDCSGGEEAESHAGAGAGIADGVSGSGRRGGSAKDSGEEYGSSAEQSESTGTGRSAQSTNVASDGPKQPKALTCERDMAQAKIQLGVERQSSVGLL</sequence>
<evidence type="ECO:0000256" key="4">
    <source>
        <dbReference type="PROSITE-ProRule" id="PRU00207"/>
    </source>
</evidence>
<keyword evidence="5" id="KW-0175">Coiled coil</keyword>
<dbReference type="EMBL" id="RSCD01000007">
    <property type="protein sequence ID" value="RSH91744.1"/>
    <property type="molecule type" value="Genomic_DNA"/>
</dbReference>
<dbReference type="InterPro" id="IPR017907">
    <property type="entry name" value="Znf_RING_CS"/>
</dbReference>
<dbReference type="STRING" id="1890683.A0A427YKW8"/>
<organism evidence="9 10">
    <name type="scientific">Saitozyma podzolica</name>
    <dbReference type="NCBI Taxonomy" id="1890683"/>
    <lineage>
        <taxon>Eukaryota</taxon>
        <taxon>Fungi</taxon>
        <taxon>Dikarya</taxon>
        <taxon>Basidiomycota</taxon>
        <taxon>Agaricomycotina</taxon>
        <taxon>Tremellomycetes</taxon>
        <taxon>Tremellales</taxon>
        <taxon>Trimorphomycetaceae</taxon>
        <taxon>Saitozyma</taxon>
    </lineage>
</organism>
<dbReference type="SMART" id="SM00184">
    <property type="entry name" value="RING"/>
    <property type="match status" value="1"/>
</dbReference>
<dbReference type="Pfam" id="PF13923">
    <property type="entry name" value="zf-C3HC4_2"/>
    <property type="match status" value="1"/>
</dbReference>
<keyword evidence="10" id="KW-1185">Reference proteome</keyword>
<dbReference type="PROSITE" id="PS50145">
    <property type="entry name" value="ZF_TRAF"/>
    <property type="match status" value="1"/>
</dbReference>
<feature type="compositionally biased region" description="Polar residues" evidence="6">
    <location>
        <begin position="596"/>
        <end position="615"/>
    </location>
</feature>
<keyword evidence="2 4" id="KW-0863">Zinc-finger</keyword>
<dbReference type="InterPro" id="IPR001293">
    <property type="entry name" value="Znf_TRAF"/>
</dbReference>
<dbReference type="PROSITE" id="PS50089">
    <property type="entry name" value="ZF_RING_2"/>
    <property type="match status" value="1"/>
</dbReference>
<dbReference type="Gene3D" id="3.30.40.10">
    <property type="entry name" value="Zinc/RING finger domain, C3HC4 (zinc finger)"/>
    <property type="match status" value="3"/>
</dbReference>
<dbReference type="GO" id="GO:0008270">
    <property type="term" value="F:zinc ion binding"/>
    <property type="evidence" value="ECO:0007669"/>
    <property type="project" value="UniProtKB-KW"/>
</dbReference>
<name>A0A427YKW8_9TREE</name>
<dbReference type="Proteomes" id="UP000279259">
    <property type="component" value="Unassembled WGS sequence"/>
</dbReference>
<evidence type="ECO:0000259" key="8">
    <source>
        <dbReference type="PROSITE" id="PS50145"/>
    </source>
</evidence>
<proteinExistence type="predicted"/>
<evidence type="ECO:0000259" key="7">
    <source>
        <dbReference type="PROSITE" id="PS50089"/>
    </source>
</evidence>
<dbReference type="PROSITE" id="PS00518">
    <property type="entry name" value="ZF_RING_1"/>
    <property type="match status" value="1"/>
</dbReference>
<dbReference type="AlphaFoldDB" id="A0A427YKW8"/>
<evidence type="ECO:0008006" key="11">
    <source>
        <dbReference type="Google" id="ProtNLM"/>
    </source>
</evidence>
<dbReference type="SUPFAM" id="SSF49599">
    <property type="entry name" value="TRAF domain-like"/>
    <property type="match status" value="1"/>
</dbReference>
<evidence type="ECO:0000256" key="3">
    <source>
        <dbReference type="ARBA" id="ARBA00022833"/>
    </source>
</evidence>
<comment type="caution">
    <text evidence="9">The sequence shown here is derived from an EMBL/GenBank/DDBJ whole genome shotgun (WGS) entry which is preliminary data.</text>
</comment>
<feature type="region of interest" description="Disordered" evidence="6">
    <location>
        <begin position="284"/>
        <end position="374"/>
    </location>
</feature>
<evidence type="ECO:0000256" key="5">
    <source>
        <dbReference type="SAM" id="Coils"/>
    </source>
</evidence>
<dbReference type="SUPFAM" id="SSF57850">
    <property type="entry name" value="RING/U-box"/>
    <property type="match status" value="1"/>
</dbReference>
<feature type="compositionally biased region" description="Acidic residues" evidence="6">
    <location>
        <begin position="344"/>
        <end position="360"/>
    </location>
</feature>
<feature type="compositionally biased region" description="Gly residues" evidence="6">
    <location>
        <begin position="568"/>
        <end position="583"/>
    </location>
</feature>
<feature type="compositionally biased region" description="Acidic residues" evidence="6">
    <location>
        <begin position="550"/>
        <end position="561"/>
    </location>
</feature>
<evidence type="ECO:0000256" key="1">
    <source>
        <dbReference type="ARBA" id="ARBA00022723"/>
    </source>
</evidence>
<dbReference type="OrthoDB" id="1630758at2759"/>
<feature type="domain" description="RING-type" evidence="7">
    <location>
        <begin position="24"/>
        <end position="63"/>
    </location>
</feature>
<feature type="coiled-coil region" evidence="5">
    <location>
        <begin position="239"/>
        <end position="266"/>
    </location>
</feature>
<dbReference type="PANTHER" id="PTHR10131:SF94">
    <property type="entry name" value="TNF RECEPTOR-ASSOCIATED FACTOR 4"/>
    <property type="match status" value="1"/>
</dbReference>
<feature type="domain" description="TRAF-type" evidence="8">
    <location>
        <begin position="106"/>
        <end position="149"/>
    </location>
</feature>
<accession>A0A427YKW8</accession>